<gene>
    <name evidence="2" type="ORF">EJ03DRAFT_353084</name>
</gene>
<name>A0A6G1L3G0_9PEZI</name>
<evidence type="ECO:0000313" key="3">
    <source>
        <dbReference type="Proteomes" id="UP000799436"/>
    </source>
</evidence>
<protein>
    <submittedName>
        <fullName evidence="2">Uncharacterized protein</fullName>
    </submittedName>
</protein>
<dbReference type="OrthoDB" id="10409573at2759"/>
<dbReference type="AlphaFoldDB" id="A0A6G1L3G0"/>
<dbReference type="Proteomes" id="UP000799436">
    <property type="component" value="Unassembled WGS sequence"/>
</dbReference>
<keyword evidence="3" id="KW-1185">Reference proteome</keyword>
<reference evidence="2" key="1">
    <citation type="journal article" date="2020" name="Stud. Mycol.">
        <title>101 Dothideomycetes genomes: a test case for predicting lifestyles and emergence of pathogens.</title>
        <authorList>
            <person name="Haridas S."/>
            <person name="Albert R."/>
            <person name="Binder M."/>
            <person name="Bloem J."/>
            <person name="Labutti K."/>
            <person name="Salamov A."/>
            <person name="Andreopoulos B."/>
            <person name="Baker S."/>
            <person name="Barry K."/>
            <person name="Bills G."/>
            <person name="Bluhm B."/>
            <person name="Cannon C."/>
            <person name="Castanera R."/>
            <person name="Culley D."/>
            <person name="Daum C."/>
            <person name="Ezra D."/>
            <person name="Gonzalez J."/>
            <person name="Henrissat B."/>
            <person name="Kuo A."/>
            <person name="Liang C."/>
            <person name="Lipzen A."/>
            <person name="Lutzoni F."/>
            <person name="Magnuson J."/>
            <person name="Mondo S."/>
            <person name="Nolan M."/>
            <person name="Ohm R."/>
            <person name="Pangilinan J."/>
            <person name="Park H.-J."/>
            <person name="Ramirez L."/>
            <person name="Alfaro M."/>
            <person name="Sun H."/>
            <person name="Tritt A."/>
            <person name="Yoshinaga Y."/>
            <person name="Zwiers L.-H."/>
            <person name="Turgeon B."/>
            <person name="Goodwin S."/>
            <person name="Spatafora J."/>
            <person name="Crous P."/>
            <person name="Grigoriev I."/>
        </authorList>
    </citation>
    <scope>NUCLEOTIDE SEQUENCE</scope>
    <source>
        <strain evidence="2">CBS 116005</strain>
    </source>
</reference>
<proteinExistence type="predicted"/>
<dbReference type="EMBL" id="ML995856">
    <property type="protein sequence ID" value="KAF2767463.1"/>
    <property type="molecule type" value="Genomic_DNA"/>
</dbReference>
<sequence>MCFGAHYTRHCGHSDDLAPWIAGRCTTAKIVAQDFCGALAPGTTTIMLPSCEACMSAEEKTREEAWADWQAMWSEQCTVKAREWEAECVARAADAETARRMEDAVVGKGEGEEESASGMWRGVVRRGGEEVVTLEAKMEGRRRAGLRKAR</sequence>
<organism evidence="2 3">
    <name type="scientific">Teratosphaeria nubilosa</name>
    <dbReference type="NCBI Taxonomy" id="161662"/>
    <lineage>
        <taxon>Eukaryota</taxon>
        <taxon>Fungi</taxon>
        <taxon>Dikarya</taxon>
        <taxon>Ascomycota</taxon>
        <taxon>Pezizomycotina</taxon>
        <taxon>Dothideomycetes</taxon>
        <taxon>Dothideomycetidae</taxon>
        <taxon>Mycosphaerellales</taxon>
        <taxon>Teratosphaeriaceae</taxon>
        <taxon>Teratosphaeria</taxon>
    </lineage>
</organism>
<evidence type="ECO:0000256" key="1">
    <source>
        <dbReference type="SAM" id="MobiDB-lite"/>
    </source>
</evidence>
<evidence type="ECO:0000313" key="2">
    <source>
        <dbReference type="EMBL" id="KAF2767463.1"/>
    </source>
</evidence>
<accession>A0A6G1L3G0</accession>
<feature type="region of interest" description="Disordered" evidence="1">
    <location>
        <begin position="99"/>
        <end position="121"/>
    </location>
</feature>